<reference evidence="1 2" key="1">
    <citation type="journal article" date="2019" name="Sci. Rep.">
        <title>Orb-weaving spider Araneus ventricosus genome elucidates the spidroin gene catalogue.</title>
        <authorList>
            <person name="Kono N."/>
            <person name="Nakamura H."/>
            <person name="Ohtoshi R."/>
            <person name="Moran D.A.P."/>
            <person name="Shinohara A."/>
            <person name="Yoshida Y."/>
            <person name="Fujiwara M."/>
            <person name="Mori M."/>
            <person name="Tomita M."/>
            <person name="Arakawa K."/>
        </authorList>
    </citation>
    <scope>NUCLEOTIDE SEQUENCE [LARGE SCALE GENOMIC DNA]</scope>
</reference>
<keyword evidence="2" id="KW-1185">Reference proteome</keyword>
<dbReference type="EMBL" id="BGPR01001629">
    <property type="protein sequence ID" value="GBM58311.1"/>
    <property type="molecule type" value="Genomic_DNA"/>
</dbReference>
<gene>
    <name evidence="1" type="ORF">AVEN_264921_1</name>
</gene>
<proteinExistence type="predicted"/>
<dbReference type="AlphaFoldDB" id="A0A4Y2GZJ9"/>
<sequence>MQTAFETRLSPFKKSSIRFQQHNIRLHPGLVSIGVRNRGRIRFRASRYETQSHSRANPAPANVIVYVFWTRSHLFCTPVCRYDSSREKNLSIL</sequence>
<dbReference type="Proteomes" id="UP000499080">
    <property type="component" value="Unassembled WGS sequence"/>
</dbReference>
<evidence type="ECO:0000313" key="2">
    <source>
        <dbReference type="Proteomes" id="UP000499080"/>
    </source>
</evidence>
<protein>
    <submittedName>
        <fullName evidence="1">Uncharacterized protein</fullName>
    </submittedName>
</protein>
<name>A0A4Y2GZJ9_ARAVE</name>
<accession>A0A4Y2GZJ9</accession>
<comment type="caution">
    <text evidence="1">The sequence shown here is derived from an EMBL/GenBank/DDBJ whole genome shotgun (WGS) entry which is preliminary data.</text>
</comment>
<evidence type="ECO:0000313" key="1">
    <source>
        <dbReference type="EMBL" id="GBM58311.1"/>
    </source>
</evidence>
<organism evidence="1 2">
    <name type="scientific">Araneus ventricosus</name>
    <name type="common">Orbweaver spider</name>
    <name type="synonym">Epeira ventricosa</name>
    <dbReference type="NCBI Taxonomy" id="182803"/>
    <lineage>
        <taxon>Eukaryota</taxon>
        <taxon>Metazoa</taxon>
        <taxon>Ecdysozoa</taxon>
        <taxon>Arthropoda</taxon>
        <taxon>Chelicerata</taxon>
        <taxon>Arachnida</taxon>
        <taxon>Araneae</taxon>
        <taxon>Araneomorphae</taxon>
        <taxon>Entelegynae</taxon>
        <taxon>Araneoidea</taxon>
        <taxon>Araneidae</taxon>
        <taxon>Araneus</taxon>
    </lineage>
</organism>